<dbReference type="Proteomes" id="UP000283254">
    <property type="component" value="Unassembled WGS sequence"/>
</dbReference>
<gene>
    <name evidence="1" type="ORF">NM04_16240</name>
</gene>
<protein>
    <submittedName>
        <fullName evidence="1">Uncharacterized protein</fullName>
    </submittedName>
</protein>
<name>A0A422QIG1_9BURK</name>
<organism evidence="1 2">
    <name type="scientific">Massilia aurea</name>
    <dbReference type="NCBI Taxonomy" id="373040"/>
    <lineage>
        <taxon>Bacteria</taxon>
        <taxon>Pseudomonadati</taxon>
        <taxon>Pseudomonadota</taxon>
        <taxon>Betaproteobacteria</taxon>
        <taxon>Burkholderiales</taxon>
        <taxon>Oxalobacteraceae</taxon>
        <taxon>Telluria group</taxon>
        <taxon>Massilia</taxon>
    </lineage>
</organism>
<proteinExistence type="predicted"/>
<dbReference type="AlphaFoldDB" id="A0A422QIG1"/>
<accession>A0A422QIG1</accession>
<sequence length="135" mass="15458">MRWMQWCGAHRRLTVLALIILFVVIYFQLNSVEVQARKLGNRPFTPEAWATASQLMRAEMTASLLDQYDTSSFTRHDVVALLGPPTGYYDHDTNPAYFVGPTTVESMYGKGYLLVFQTNKYDGEVDSVFFFPEVE</sequence>
<dbReference type="OrthoDB" id="5816880at2"/>
<dbReference type="RefSeq" id="WP_123070525.1">
    <property type="nucleotide sequence ID" value="NZ_JSAB01000172.1"/>
</dbReference>
<dbReference type="EMBL" id="JSAB01000172">
    <property type="protein sequence ID" value="RNF29754.1"/>
    <property type="molecule type" value="Genomic_DNA"/>
</dbReference>
<evidence type="ECO:0000313" key="2">
    <source>
        <dbReference type="Proteomes" id="UP000283254"/>
    </source>
</evidence>
<reference evidence="1" key="1">
    <citation type="submission" date="2014-10" db="EMBL/GenBank/DDBJ databases">
        <title>Massilia sp. genome.</title>
        <authorList>
            <person name="Xu B."/>
            <person name="Dai L."/>
            <person name="Huang Z."/>
        </authorList>
    </citation>
    <scope>NUCLEOTIDE SEQUENCE [LARGE SCALE GENOMIC DNA]</scope>
    <source>
        <strain evidence="1">CFS-1</strain>
    </source>
</reference>
<comment type="caution">
    <text evidence="1">The sequence shown here is derived from an EMBL/GenBank/DDBJ whole genome shotgun (WGS) entry which is preliminary data.</text>
</comment>
<evidence type="ECO:0000313" key="1">
    <source>
        <dbReference type="EMBL" id="RNF29754.1"/>
    </source>
</evidence>
<keyword evidence="2" id="KW-1185">Reference proteome</keyword>